<dbReference type="Pfam" id="PF14159">
    <property type="entry name" value="CAAD"/>
    <property type="match status" value="1"/>
</dbReference>
<dbReference type="AlphaFoldDB" id="A0AAW2DMZ6"/>
<comment type="caution">
    <text evidence="4">The sequence shown here is derived from an EMBL/GenBank/DDBJ whole genome shotgun (WGS) entry which is preliminary data.</text>
</comment>
<name>A0AAW2DMZ6_9ROSI</name>
<evidence type="ECO:0000256" key="2">
    <source>
        <dbReference type="SAM" id="Phobius"/>
    </source>
</evidence>
<feature type="transmembrane region" description="Helical" evidence="2">
    <location>
        <begin position="187"/>
        <end position="208"/>
    </location>
</feature>
<evidence type="ECO:0000313" key="5">
    <source>
        <dbReference type="Proteomes" id="UP001459277"/>
    </source>
</evidence>
<keyword evidence="2" id="KW-0472">Membrane</keyword>
<organism evidence="4 5">
    <name type="scientific">Lithocarpus litseifolius</name>
    <dbReference type="NCBI Taxonomy" id="425828"/>
    <lineage>
        <taxon>Eukaryota</taxon>
        <taxon>Viridiplantae</taxon>
        <taxon>Streptophyta</taxon>
        <taxon>Embryophyta</taxon>
        <taxon>Tracheophyta</taxon>
        <taxon>Spermatophyta</taxon>
        <taxon>Magnoliopsida</taxon>
        <taxon>eudicotyledons</taxon>
        <taxon>Gunneridae</taxon>
        <taxon>Pentapetalae</taxon>
        <taxon>rosids</taxon>
        <taxon>fabids</taxon>
        <taxon>Fagales</taxon>
        <taxon>Fagaceae</taxon>
        <taxon>Lithocarpus</taxon>
    </lineage>
</organism>
<dbReference type="PANTHER" id="PTHR33222">
    <property type="match status" value="1"/>
</dbReference>
<feature type="domain" description="Cyanobacterial aminoacyl-tRNA synthetase CAAD" evidence="3">
    <location>
        <begin position="145"/>
        <end position="229"/>
    </location>
</feature>
<keyword evidence="5" id="KW-1185">Reference proteome</keyword>
<dbReference type="InterPro" id="IPR025564">
    <property type="entry name" value="CAAD_dom"/>
</dbReference>
<gene>
    <name evidence="4" type="ORF">SO802_005519</name>
</gene>
<proteinExistence type="predicted"/>
<comment type="subcellular location">
    <subcellularLocation>
        <location evidence="1">Membrane</location>
        <topology evidence="1">Multi-pass membrane protein</topology>
    </subcellularLocation>
</comment>
<feature type="transmembrane region" description="Helical" evidence="2">
    <location>
        <begin position="158"/>
        <end position="181"/>
    </location>
</feature>
<dbReference type="InterPro" id="IPR033344">
    <property type="entry name" value="CURT1"/>
</dbReference>
<keyword evidence="2" id="KW-1133">Transmembrane helix</keyword>
<dbReference type="GO" id="GO:0009535">
    <property type="term" value="C:chloroplast thylakoid membrane"/>
    <property type="evidence" value="ECO:0007669"/>
    <property type="project" value="TreeGrafter"/>
</dbReference>
<sequence>MASLVYQFSAETRDLRLEERKASGGLGSSVSQIVKSRLEPTVSGLGTNDTQPTEPPLRSGGYQVEEYQIGWFFESGQIGMASIVASLPPPLLLHGRKTLFTTLQKVPVSSIRGFSHIAERQTRVTVIVKATGEGSESSTSLSIVKSVQNVWDKSEDRFALIGLGFAAIVAFWASVNVIMAIDKLPLIPGVLEFIGILFSSWFIYRYLLFKPDREELFKIVDKSISDVLGQ</sequence>
<dbReference type="EMBL" id="JAZDWU010000002">
    <property type="protein sequence ID" value="KAL0010411.1"/>
    <property type="molecule type" value="Genomic_DNA"/>
</dbReference>
<accession>A0AAW2DMZ6</accession>
<dbReference type="Proteomes" id="UP001459277">
    <property type="component" value="Unassembled WGS sequence"/>
</dbReference>
<reference evidence="4 5" key="1">
    <citation type="submission" date="2024-01" db="EMBL/GenBank/DDBJ databases">
        <title>A telomere-to-telomere, gap-free genome of sweet tea (Lithocarpus litseifolius).</title>
        <authorList>
            <person name="Zhou J."/>
        </authorList>
    </citation>
    <scope>NUCLEOTIDE SEQUENCE [LARGE SCALE GENOMIC DNA]</scope>
    <source>
        <strain evidence="4">Zhou-2022a</strain>
        <tissue evidence="4">Leaf</tissue>
    </source>
</reference>
<evidence type="ECO:0000259" key="3">
    <source>
        <dbReference type="Pfam" id="PF14159"/>
    </source>
</evidence>
<keyword evidence="2" id="KW-0812">Transmembrane</keyword>
<evidence type="ECO:0000256" key="1">
    <source>
        <dbReference type="ARBA" id="ARBA00004141"/>
    </source>
</evidence>
<evidence type="ECO:0000313" key="4">
    <source>
        <dbReference type="EMBL" id="KAL0010411.1"/>
    </source>
</evidence>
<protein>
    <recommendedName>
        <fullName evidence="3">Cyanobacterial aminoacyl-tRNA synthetase CAAD domain-containing protein</fullName>
    </recommendedName>
</protein>
<dbReference type="PANTHER" id="PTHR33222:SF3">
    <property type="entry name" value="PROTEIN CURVATURE THYLAKOID 1C, CHLOROPLASTIC"/>
    <property type="match status" value="1"/>
</dbReference>